<gene>
    <name evidence="1" type="ORF">NW762_012046</name>
</gene>
<proteinExistence type="predicted"/>
<dbReference type="OrthoDB" id="3140657at2759"/>
<name>A0A9W8RQ68_9HYPO</name>
<accession>A0A9W8RQ68</accession>
<sequence length="481" mass="55174">MEGLPEEILDLMIHQLSEKYSEDAWAHFHDVNTAPQADVYVLDMHQARLVCRTWNRLITKRLFNTVTLYYSADAAARNFESWNKLVTSKAIRGAAQRVVIQTYSVGIKTNNNHKKWKFWSEEGQWLAFTASIKRISELEHLHSVEVRFPKSSPDWMDIGDYNLDQEAREACEATLRSVLKALRERETRQSHHAGPGVSAIRELKLENLQNSPLPSELTDGLFNGIEQLHLLICHEHAEIDPGNTMTVELKERTEFEPYLQYSLLPPTAAQLVELSLGARREWGLALGIFDGSNLNFPQLKTLSLSNYLIGHNTQFDWVLRQKTLKCLRLHSCHIITHMWIPLGTKEQLGINTEAWQKKSGESFFGEGESFVFHKTWANIFDGIREGLLGLIEFNYSWETSTKESICLLDPTSGDNGWVSRYMAFDMGLLPNHFIPSQQFGYYPDFDEENPGIPSNRPKIADESDRRALKALIGATQRRRQK</sequence>
<evidence type="ECO:0000313" key="1">
    <source>
        <dbReference type="EMBL" id="KAJ4250231.1"/>
    </source>
</evidence>
<evidence type="ECO:0000313" key="2">
    <source>
        <dbReference type="Proteomes" id="UP001152049"/>
    </source>
</evidence>
<organism evidence="1 2">
    <name type="scientific">Fusarium torreyae</name>
    <dbReference type="NCBI Taxonomy" id="1237075"/>
    <lineage>
        <taxon>Eukaryota</taxon>
        <taxon>Fungi</taxon>
        <taxon>Dikarya</taxon>
        <taxon>Ascomycota</taxon>
        <taxon>Pezizomycotina</taxon>
        <taxon>Sordariomycetes</taxon>
        <taxon>Hypocreomycetidae</taxon>
        <taxon>Hypocreales</taxon>
        <taxon>Nectriaceae</taxon>
        <taxon>Fusarium</taxon>
    </lineage>
</organism>
<evidence type="ECO:0008006" key="3">
    <source>
        <dbReference type="Google" id="ProtNLM"/>
    </source>
</evidence>
<dbReference type="PANTHER" id="PTHR42057">
    <property type="entry name" value="F-BOX DOMAIN PROTEIN (AFU_ORTHOLOGUE AFUA_4G00200)"/>
    <property type="match status" value="1"/>
</dbReference>
<dbReference type="AlphaFoldDB" id="A0A9W8RQ68"/>
<keyword evidence="2" id="KW-1185">Reference proteome</keyword>
<dbReference type="EMBL" id="JAOQAZ010000031">
    <property type="protein sequence ID" value="KAJ4250231.1"/>
    <property type="molecule type" value="Genomic_DNA"/>
</dbReference>
<reference evidence="1" key="1">
    <citation type="submission" date="2022-09" db="EMBL/GenBank/DDBJ databases">
        <title>Fusarium specimens isolated from Avocado Roots.</title>
        <authorList>
            <person name="Stajich J."/>
            <person name="Roper C."/>
            <person name="Heimlech-Rivalta G."/>
        </authorList>
    </citation>
    <scope>NUCLEOTIDE SEQUENCE</scope>
    <source>
        <strain evidence="1">CF00136</strain>
    </source>
</reference>
<comment type="caution">
    <text evidence="1">The sequence shown here is derived from an EMBL/GenBank/DDBJ whole genome shotgun (WGS) entry which is preliminary data.</text>
</comment>
<protein>
    <recommendedName>
        <fullName evidence="3">F-box domain-containing protein</fullName>
    </recommendedName>
</protein>
<dbReference type="PANTHER" id="PTHR42057:SF2">
    <property type="entry name" value="F-BOX DOMAIN PROTEIN (AFU_ORTHOLOGUE AFUA_4G00200)-RELATED"/>
    <property type="match status" value="1"/>
</dbReference>
<dbReference type="Proteomes" id="UP001152049">
    <property type="component" value="Unassembled WGS sequence"/>
</dbReference>